<keyword evidence="1" id="KW-0479">Metal-binding</keyword>
<dbReference type="PROSITE" id="PS00028">
    <property type="entry name" value="ZINC_FINGER_C2H2_1"/>
    <property type="match status" value="2"/>
</dbReference>
<dbReference type="AlphaFoldDB" id="A0A1A9WZ20"/>
<dbReference type="SMART" id="SM00355">
    <property type="entry name" value="ZnF_C2H2"/>
    <property type="match status" value="3"/>
</dbReference>
<accession>A0A1A9WZ20</accession>
<dbReference type="PANTHER" id="PTHR23057:SF0">
    <property type="entry name" value="JUXTAPOSED WITH ANOTHER ZINC FINGER PROTEIN 1"/>
    <property type="match status" value="1"/>
</dbReference>
<dbReference type="EnsemblMetazoa" id="GBRI037871-RA">
    <property type="protein sequence ID" value="GBRI037871-PA"/>
    <property type="gene ID" value="GBRI037871"/>
</dbReference>
<dbReference type="VEuPathDB" id="VectorBase:GBRI037871"/>
<dbReference type="GO" id="GO:0008270">
    <property type="term" value="F:zinc ion binding"/>
    <property type="evidence" value="ECO:0007669"/>
    <property type="project" value="UniProtKB-KW"/>
</dbReference>
<evidence type="ECO:0000256" key="5">
    <source>
        <dbReference type="PROSITE-ProRule" id="PRU00042"/>
    </source>
</evidence>
<dbReference type="Gene3D" id="3.30.160.60">
    <property type="entry name" value="Classic Zinc Finger"/>
    <property type="match status" value="2"/>
</dbReference>
<sequence>MAVFLLNICKFNGCGITFPSLGDLIQHIEDTHIDYDPKVVEQKEQAQPACLPLSYVLRFISDDARKESPFLTNNAAGVELKRKLAIKHHSYSMSSSNRSNTPTGSEMDEDEMVVSESEDSNDSWTTEEFSSEFIMRYGSRHSGSGSNGTPGNEKPFACPVPGCKKRYKNVNGIKYHSKNGHKKDGKVRKGYKCHCGKSYKTAQGLKSHALVAHNSSPENVVATQHVGGVLNAGGILLQRSTSPSQSLGSLSPSSISNMSSSASSCHGSSGVASVLNATMQQHKKQQQQHSQIVGSIHLTQICSNGNSASANKQQQQTQHITAANTPPPSNSNSPTATNNSGGGGSAICSPADVVALTVAVADVDVKSCSSSPFSGQLLATALPNQRLTTIATNNCFYAARARAQATPPTAISATAASAGATAITTCLPAISPTFIEHKYSANTFKEKFYANLRQHHNSSNNSKLRKLKTINNNIVSNCNNNNNICSNNSNKNAYQGKVINGSGLKVVGGGSGNSSVVEVGGNSITKDKNNKIPTFSNNCITSNGETTIIGVCSIKKQLNENVKSNLYKKFIN</sequence>
<feature type="region of interest" description="Disordered" evidence="6">
    <location>
        <begin position="305"/>
        <end position="343"/>
    </location>
</feature>
<feature type="region of interest" description="Disordered" evidence="6">
    <location>
        <begin position="241"/>
        <end position="262"/>
    </location>
</feature>
<dbReference type="PANTHER" id="PTHR23057">
    <property type="entry name" value="JUXTAPOSED WITH ANOTHER ZINC FINGER PROTEIN 1"/>
    <property type="match status" value="1"/>
</dbReference>
<evidence type="ECO:0000256" key="3">
    <source>
        <dbReference type="ARBA" id="ARBA00022771"/>
    </source>
</evidence>
<dbReference type="InterPro" id="IPR036236">
    <property type="entry name" value="Znf_C2H2_sf"/>
</dbReference>
<reference evidence="9" key="1">
    <citation type="submission" date="2014-03" db="EMBL/GenBank/DDBJ databases">
        <authorList>
            <person name="Aksoy S."/>
            <person name="Warren W."/>
            <person name="Wilson R.K."/>
        </authorList>
    </citation>
    <scope>NUCLEOTIDE SEQUENCE [LARGE SCALE GENOMIC DNA]</scope>
    <source>
        <strain evidence="9">IAEA</strain>
    </source>
</reference>
<keyword evidence="2" id="KW-0677">Repeat</keyword>
<dbReference type="STRING" id="37001.A0A1A9WZ20"/>
<keyword evidence="3 5" id="KW-0863">Zinc-finger</keyword>
<feature type="compositionally biased region" description="Polar residues" evidence="6">
    <location>
        <begin position="305"/>
        <end position="320"/>
    </location>
</feature>
<evidence type="ECO:0000256" key="6">
    <source>
        <dbReference type="SAM" id="MobiDB-lite"/>
    </source>
</evidence>
<reference evidence="8" key="2">
    <citation type="submission" date="2020-05" db="UniProtKB">
        <authorList>
            <consortium name="EnsemblMetazoa"/>
        </authorList>
    </citation>
    <scope>IDENTIFICATION</scope>
    <source>
        <strain evidence="8">IAEA</strain>
    </source>
</reference>
<keyword evidence="9" id="KW-1185">Reference proteome</keyword>
<protein>
    <recommendedName>
        <fullName evidence="7">C2H2-type domain-containing protein</fullName>
    </recommendedName>
</protein>
<dbReference type="InterPro" id="IPR051580">
    <property type="entry name" value="ZnF-Chromatin_assoc"/>
</dbReference>
<dbReference type="PROSITE" id="PS50157">
    <property type="entry name" value="ZINC_FINGER_C2H2_2"/>
    <property type="match status" value="1"/>
</dbReference>
<evidence type="ECO:0000313" key="8">
    <source>
        <dbReference type="EnsemblMetazoa" id="GBRI037871-PA"/>
    </source>
</evidence>
<feature type="domain" description="C2H2-type" evidence="7">
    <location>
        <begin position="7"/>
        <end position="37"/>
    </location>
</feature>
<proteinExistence type="predicted"/>
<evidence type="ECO:0000256" key="2">
    <source>
        <dbReference type="ARBA" id="ARBA00022737"/>
    </source>
</evidence>
<feature type="region of interest" description="Disordered" evidence="6">
    <location>
        <begin position="91"/>
        <end position="125"/>
    </location>
</feature>
<dbReference type="SUPFAM" id="SSF57667">
    <property type="entry name" value="beta-beta-alpha zinc fingers"/>
    <property type="match status" value="1"/>
</dbReference>
<evidence type="ECO:0000313" key="9">
    <source>
        <dbReference type="Proteomes" id="UP000091820"/>
    </source>
</evidence>
<organism evidence="8 9">
    <name type="scientific">Glossina brevipalpis</name>
    <dbReference type="NCBI Taxonomy" id="37001"/>
    <lineage>
        <taxon>Eukaryota</taxon>
        <taxon>Metazoa</taxon>
        <taxon>Ecdysozoa</taxon>
        <taxon>Arthropoda</taxon>
        <taxon>Hexapoda</taxon>
        <taxon>Insecta</taxon>
        <taxon>Pterygota</taxon>
        <taxon>Neoptera</taxon>
        <taxon>Endopterygota</taxon>
        <taxon>Diptera</taxon>
        <taxon>Brachycera</taxon>
        <taxon>Muscomorpha</taxon>
        <taxon>Hippoboscoidea</taxon>
        <taxon>Glossinidae</taxon>
        <taxon>Glossina</taxon>
    </lineage>
</organism>
<evidence type="ECO:0000256" key="4">
    <source>
        <dbReference type="ARBA" id="ARBA00022833"/>
    </source>
</evidence>
<feature type="compositionally biased region" description="Low complexity" evidence="6">
    <location>
        <begin position="330"/>
        <end position="339"/>
    </location>
</feature>
<keyword evidence="4" id="KW-0862">Zinc</keyword>
<dbReference type="InterPro" id="IPR013087">
    <property type="entry name" value="Znf_C2H2_type"/>
</dbReference>
<evidence type="ECO:0000256" key="1">
    <source>
        <dbReference type="ARBA" id="ARBA00022723"/>
    </source>
</evidence>
<name>A0A1A9WZ20_9MUSC</name>
<evidence type="ECO:0000259" key="7">
    <source>
        <dbReference type="PROSITE" id="PS50157"/>
    </source>
</evidence>
<dbReference type="GO" id="GO:0005634">
    <property type="term" value="C:nucleus"/>
    <property type="evidence" value="ECO:0007669"/>
    <property type="project" value="TreeGrafter"/>
</dbReference>
<feature type="compositionally biased region" description="Acidic residues" evidence="6">
    <location>
        <begin position="106"/>
        <end position="121"/>
    </location>
</feature>
<dbReference type="Proteomes" id="UP000091820">
    <property type="component" value="Unassembled WGS sequence"/>
</dbReference>